<dbReference type="RefSeq" id="WP_343353888.1">
    <property type="nucleotide sequence ID" value="NZ_CP145316.1"/>
</dbReference>
<dbReference type="PANTHER" id="PTHR11236:SF50">
    <property type="entry name" value="AMINODEOXYCHORISMATE SYNTHASE COMPONENT 1"/>
    <property type="match status" value="1"/>
</dbReference>
<dbReference type="SUPFAM" id="SSF56322">
    <property type="entry name" value="ADC synthase"/>
    <property type="match status" value="1"/>
</dbReference>
<dbReference type="Gene3D" id="3.30.470.10">
    <property type="match status" value="1"/>
</dbReference>
<feature type="domain" description="Chorismate-utilising enzyme C-terminal" evidence="1">
    <location>
        <begin position="90"/>
        <end position="342"/>
    </location>
</feature>
<dbReference type="SUPFAM" id="SSF56752">
    <property type="entry name" value="D-aminoacid aminotransferase-like PLP-dependent enzymes"/>
    <property type="match status" value="1"/>
</dbReference>
<dbReference type="EMBL" id="CP145316">
    <property type="protein sequence ID" value="XAM18548.1"/>
    <property type="molecule type" value="Genomic_DNA"/>
</dbReference>
<evidence type="ECO:0000313" key="3">
    <source>
        <dbReference type="Proteomes" id="UP001434737"/>
    </source>
</evidence>
<name>A0ABZ3F5X2_9HELI</name>
<dbReference type="GO" id="GO:0008483">
    <property type="term" value="F:transaminase activity"/>
    <property type="evidence" value="ECO:0007669"/>
    <property type="project" value="UniProtKB-KW"/>
</dbReference>
<dbReference type="InterPro" id="IPR043132">
    <property type="entry name" value="BCAT-like_C"/>
</dbReference>
<evidence type="ECO:0000313" key="2">
    <source>
        <dbReference type="EMBL" id="XAM18548.1"/>
    </source>
</evidence>
<dbReference type="PRINTS" id="PR00095">
    <property type="entry name" value="ANTSNTHASEI"/>
</dbReference>
<dbReference type="Gene3D" id="3.60.120.10">
    <property type="entry name" value="Anthranilate synthase"/>
    <property type="match status" value="1"/>
</dbReference>
<dbReference type="InterPro" id="IPR036038">
    <property type="entry name" value="Aminotransferase-like"/>
</dbReference>
<dbReference type="PANTHER" id="PTHR11236">
    <property type="entry name" value="AMINOBENZOATE/ANTHRANILATE SYNTHASE"/>
    <property type="match status" value="1"/>
</dbReference>
<evidence type="ECO:0000259" key="1">
    <source>
        <dbReference type="Pfam" id="PF00425"/>
    </source>
</evidence>
<protein>
    <submittedName>
        <fullName evidence="2">Bifunctional anthranilate synthase component I family protein/class IV aminotransferase</fullName>
    </submittedName>
</protein>
<dbReference type="Pfam" id="PF00425">
    <property type="entry name" value="Chorismate_bind"/>
    <property type="match status" value="1"/>
</dbReference>
<keyword evidence="2" id="KW-0808">Transferase</keyword>
<proteinExistence type="predicted"/>
<dbReference type="Gene3D" id="3.20.10.10">
    <property type="entry name" value="D-amino Acid Aminotransferase, subunit A, domain 2"/>
    <property type="match status" value="1"/>
</dbReference>
<organism evidence="2 3">
    <name type="scientific">Helicobacter mastomyrinus</name>
    <dbReference type="NCBI Taxonomy" id="287948"/>
    <lineage>
        <taxon>Bacteria</taxon>
        <taxon>Pseudomonadati</taxon>
        <taxon>Campylobacterota</taxon>
        <taxon>Epsilonproteobacteria</taxon>
        <taxon>Campylobacterales</taxon>
        <taxon>Helicobacteraceae</taxon>
        <taxon>Helicobacter</taxon>
    </lineage>
</organism>
<dbReference type="Pfam" id="PF01063">
    <property type="entry name" value="Aminotran_4"/>
    <property type="match status" value="1"/>
</dbReference>
<dbReference type="Proteomes" id="UP001434737">
    <property type="component" value="Chromosome"/>
</dbReference>
<reference evidence="2 3" key="1">
    <citation type="submission" date="2024-02" db="EMBL/GenBank/DDBJ databases">
        <title>Genome and pathogenicity analysis of Helicobacter mastomyrinus isolated from mice.</title>
        <authorList>
            <person name="Zhu L."/>
        </authorList>
    </citation>
    <scope>NUCLEOTIDE SEQUENCE [LARGE SCALE GENOMIC DNA]</scope>
    <source>
        <strain evidence="2 3">Hm-17</strain>
    </source>
</reference>
<accession>A0ABZ3F5X2</accession>
<keyword evidence="3" id="KW-1185">Reference proteome</keyword>
<sequence>MSALDSIDIFLNSQNKGYFVGYITYEAGVLLSTYKLGAYEHLHKAIIQLHQSVSYTSPLLYFTLFKKRKKFKFLHTHTKPSLHIVKGLDSKAYTQGFQVIKNHIHKGDSYQVNFTQEILLHSPTKPKHLFKQLLSHQNTTYKAYMKNVFMEILCFSPELFFKVKNHTITAQPMKGTIKRGKGGEDRELKGRLQADSKNRSENIMIVDLLRNDLSKIIKPHSLRVKELCAIHSYPSLHQMVSTLQGRLAHICIREIFQALFPCGSISGAPKLKTMEIIHSLESRLRGVYCGALGVISAKDTSLCVPIRTLFKHSSESCYHYGVGSGVVWDSVCEEEYAELALKSRFLSAKEDYALFETMLYDEGHIFLLVQHLNRMYKSACDLGFESKLIQRLCAVVSLSETNIGDDFITRYSYICFDGEDRLWGRAHFLFEFLQMPLPYKRCIVRLTLSRDGVLNLSISPLDDIASHTLLVSSQNIDKHNPLIYHKTTQRAHFANAHELIKEHKIFDMLYCNKKGFVSEGSRSNVLCEIEGRYYTPRIQNGLLGGTLRAVLLDNGCIREKNLYLKHLKKASRIFCINSVRGIVEVKLNTKCIECFM</sequence>
<dbReference type="InterPro" id="IPR019999">
    <property type="entry name" value="Anth_synth_I-like"/>
</dbReference>
<dbReference type="InterPro" id="IPR043131">
    <property type="entry name" value="BCAT-like_N"/>
</dbReference>
<dbReference type="InterPro" id="IPR001544">
    <property type="entry name" value="Aminotrans_IV"/>
</dbReference>
<dbReference type="InterPro" id="IPR015890">
    <property type="entry name" value="Chorismate_C"/>
</dbReference>
<keyword evidence="2" id="KW-0032">Aminotransferase</keyword>
<dbReference type="InterPro" id="IPR005801">
    <property type="entry name" value="ADC_synthase"/>
</dbReference>
<gene>
    <name evidence="2" type="ORF">V3I05_02390</name>
</gene>